<keyword evidence="1" id="KW-0732">Signal</keyword>
<dbReference type="AlphaFoldDB" id="A0A699RXN1"/>
<evidence type="ECO:0000256" key="1">
    <source>
        <dbReference type="SAM" id="SignalP"/>
    </source>
</evidence>
<name>A0A699RXN1_TANCI</name>
<proteinExistence type="predicted"/>
<feature type="chain" id="PRO_5025639914" evidence="1">
    <location>
        <begin position="25"/>
        <end position="94"/>
    </location>
</feature>
<gene>
    <name evidence="2" type="ORF">Tci_861532</name>
</gene>
<organism evidence="2">
    <name type="scientific">Tanacetum cinerariifolium</name>
    <name type="common">Dalmatian daisy</name>
    <name type="synonym">Chrysanthemum cinerariifolium</name>
    <dbReference type="NCBI Taxonomy" id="118510"/>
    <lineage>
        <taxon>Eukaryota</taxon>
        <taxon>Viridiplantae</taxon>
        <taxon>Streptophyta</taxon>
        <taxon>Embryophyta</taxon>
        <taxon>Tracheophyta</taxon>
        <taxon>Spermatophyta</taxon>
        <taxon>Magnoliopsida</taxon>
        <taxon>eudicotyledons</taxon>
        <taxon>Gunneridae</taxon>
        <taxon>Pentapetalae</taxon>
        <taxon>asterids</taxon>
        <taxon>campanulids</taxon>
        <taxon>Asterales</taxon>
        <taxon>Asteraceae</taxon>
        <taxon>Asteroideae</taxon>
        <taxon>Anthemideae</taxon>
        <taxon>Anthemidinae</taxon>
        <taxon>Tanacetum</taxon>
    </lineage>
</organism>
<protein>
    <submittedName>
        <fullName evidence="2">Uncharacterized protein</fullName>
    </submittedName>
</protein>
<reference evidence="2" key="1">
    <citation type="journal article" date="2019" name="Sci. Rep.">
        <title>Draft genome of Tanacetum cinerariifolium, the natural source of mosquito coil.</title>
        <authorList>
            <person name="Yamashiro T."/>
            <person name="Shiraishi A."/>
            <person name="Satake H."/>
            <person name="Nakayama K."/>
        </authorList>
    </citation>
    <scope>NUCLEOTIDE SEQUENCE</scope>
</reference>
<comment type="caution">
    <text evidence="2">The sequence shown here is derived from an EMBL/GenBank/DDBJ whole genome shotgun (WGS) entry which is preliminary data.</text>
</comment>
<accession>A0A699RXN1</accession>
<evidence type="ECO:0000313" key="2">
    <source>
        <dbReference type="EMBL" id="GFC89562.1"/>
    </source>
</evidence>
<sequence length="94" mass="10015">MAKEVGRWKLGLMIVVVMVEEVVPYLEEGDVGGVENKSLMGSMLIGKGEECLDGWFQAGGGEVKGGGIVLGVTKSLLGVPTNERLKAKKQKKLL</sequence>
<dbReference type="EMBL" id="BKCJ011121550">
    <property type="protein sequence ID" value="GFC89562.1"/>
    <property type="molecule type" value="Genomic_DNA"/>
</dbReference>
<feature type="signal peptide" evidence="1">
    <location>
        <begin position="1"/>
        <end position="24"/>
    </location>
</feature>